<protein>
    <submittedName>
        <fullName evidence="2">Uncharacterized protein</fullName>
    </submittedName>
</protein>
<accession>A0A1I1H636</accession>
<reference evidence="2 3" key="1">
    <citation type="submission" date="2016-10" db="EMBL/GenBank/DDBJ databases">
        <authorList>
            <person name="de Groot N.N."/>
        </authorList>
    </citation>
    <scope>NUCLEOTIDE SEQUENCE [LARGE SCALE GENOMIC DNA]</scope>
    <source>
        <strain evidence="2 3">DSM 19548</strain>
    </source>
</reference>
<organism evidence="2 3">
    <name type="scientific">Tropicimonas isoalkanivorans</name>
    <dbReference type="NCBI Taxonomy" id="441112"/>
    <lineage>
        <taxon>Bacteria</taxon>
        <taxon>Pseudomonadati</taxon>
        <taxon>Pseudomonadota</taxon>
        <taxon>Alphaproteobacteria</taxon>
        <taxon>Rhodobacterales</taxon>
        <taxon>Roseobacteraceae</taxon>
        <taxon>Tropicimonas</taxon>
    </lineage>
</organism>
<sequence length="47" mass="5234">MVRISPIHRPAQAPKPLPPLKLKPATGRTPASRWLRTATVKPKRIEA</sequence>
<dbReference type="Proteomes" id="UP000198728">
    <property type="component" value="Unassembled WGS sequence"/>
</dbReference>
<dbReference type="STRING" id="441112.SAMN04488094_10334"/>
<evidence type="ECO:0000256" key="1">
    <source>
        <dbReference type="SAM" id="MobiDB-lite"/>
    </source>
</evidence>
<proteinExistence type="predicted"/>
<name>A0A1I1H636_9RHOB</name>
<evidence type="ECO:0000313" key="2">
    <source>
        <dbReference type="EMBL" id="SFC19281.1"/>
    </source>
</evidence>
<evidence type="ECO:0000313" key="3">
    <source>
        <dbReference type="Proteomes" id="UP000198728"/>
    </source>
</evidence>
<feature type="region of interest" description="Disordered" evidence="1">
    <location>
        <begin position="1"/>
        <end position="47"/>
    </location>
</feature>
<keyword evidence="3" id="KW-1185">Reference proteome</keyword>
<dbReference type="EMBL" id="FOLG01000003">
    <property type="protein sequence ID" value="SFC19281.1"/>
    <property type="molecule type" value="Genomic_DNA"/>
</dbReference>
<gene>
    <name evidence="2" type="ORF">SAMN04488094_10334</name>
</gene>
<dbReference type="AlphaFoldDB" id="A0A1I1H636"/>